<evidence type="ECO:0000256" key="1">
    <source>
        <dbReference type="ARBA" id="ARBA00004123"/>
    </source>
</evidence>
<feature type="compositionally biased region" description="Pro residues" evidence="3">
    <location>
        <begin position="392"/>
        <end position="401"/>
    </location>
</feature>
<dbReference type="GO" id="GO:0005634">
    <property type="term" value="C:nucleus"/>
    <property type="evidence" value="ECO:0007669"/>
    <property type="project" value="UniProtKB-SubCell"/>
</dbReference>
<dbReference type="PANTHER" id="PTHR46527">
    <property type="entry name" value="NUCLEOPORIN-LIKE PROTEIN 2"/>
    <property type="match status" value="1"/>
</dbReference>
<comment type="subcellular location">
    <subcellularLocation>
        <location evidence="1">Nucleus</location>
    </subcellularLocation>
</comment>
<feature type="region of interest" description="Disordered" evidence="3">
    <location>
        <begin position="165"/>
        <end position="437"/>
    </location>
</feature>
<sequence>MQGFGGTGFGSAPSGNGNAFGQPSGNALNNTGFGRNPTSAGFGGSTSNAFGNPGPNALGSGSSAPAAAKPTFDPQSIIKSLPVDMRDYIQGAMWPLTSYAVAKFEPNVLEGLDTAPEEVRLEYYKLRNAPGGLQQYEHMWNNAYANARSQYSEDPHRLAAMVAEAERRHRARDAGQPFQSQQPQPASGATTSAFGPGGMGAPPPAQAQGSAFGAGGMGQPQQQNAFGQPQPAQNAFGQPQPAQSAFGSGGSGPAQSTFGRPQPPQAQNAFGQPQPTTNAFGQPQPSLNAFGQPQPVQNAFGQPQQAQSAFGPGGMGPAQSTFGQPQPAQNVFAQPQPQGQNAFGLPPPQGQSAFGQPQPQTAPAFGQAQQPPAFGTEPGTTSAFGPGGAGPPQQPQQPQPSQPAGFGAPTTAPAAGFGQPQTQPQPPSAEPKITVKYRQRPLVPDFINPFPTKEPWVPGPVPSFDPKAGSLLPEQLRTQFKRPTWPETDAARKKVADAWTALPEEFRRECDEIWKADKFEYGKIPGLPPPSEYR</sequence>
<accession>A0A165IMI1</accession>
<feature type="compositionally biased region" description="Low complexity" evidence="3">
    <location>
        <begin position="51"/>
        <end position="68"/>
    </location>
</feature>
<evidence type="ECO:0000256" key="2">
    <source>
        <dbReference type="ARBA" id="ARBA00023242"/>
    </source>
</evidence>
<protein>
    <submittedName>
        <fullName evidence="4">Uncharacterized protein</fullName>
    </submittedName>
</protein>
<reference evidence="4 5" key="1">
    <citation type="journal article" date="2016" name="Mol. Biol. Evol.">
        <title>Comparative Genomics of Early-Diverging Mushroom-Forming Fungi Provides Insights into the Origins of Lignocellulose Decay Capabilities.</title>
        <authorList>
            <person name="Nagy L.G."/>
            <person name="Riley R."/>
            <person name="Tritt A."/>
            <person name="Adam C."/>
            <person name="Daum C."/>
            <person name="Floudas D."/>
            <person name="Sun H."/>
            <person name="Yadav J.S."/>
            <person name="Pangilinan J."/>
            <person name="Larsson K.H."/>
            <person name="Matsuura K."/>
            <person name="Barry K."/>
            <person name="Labutti K."/>
            <person name="Kuo R."/>
            <person name="Ohm R.A."/>
            <person name="Bhattacharya S.S."/>
            <person name="Shirouzu T."/>
            <person name="Yoshinaga Y."/>
            <person name="Martin F.M."/>
            <person name="Grigoriev I.V."/>
            <person name="Hibbett D.S."/>
        </authorList>
    </citation>
    <scope>NUCLEOTIDE SEQUENCE [LARGE SCALE GENOMIC DNA]</scope>
    <source>
        <strain evidence="4 5">HHB12733</strain>
    </source>
</reference>
<dbReference type="STRING" id="1353952.A0A165IMI1"/>
<keyword evidence="5" id="KW-1185">Reference proteome</keyword>
<evidence type="ECO:0000313" key="4">
    <source>
        <dbReference type="EMBL" id="KZT60769.1"/>
    </source>
</evidence>
<dbReference type="InParanoid" id="A0A165IMI1"/>
<organism evidence="4 5">
    <name type="scientific">Calocera cornea HHB12733</name>
    <dbReference type="NCBI Taxonomy" id="1353952"/>
    <lineage>
        <taxon>Eukaryota</taxon>
        <taxon>Fungi</taxon>
        <taxon>Dikarya</taxon>
        <taxon>Basidiomycota</taxon>
        <taxon>Agaricomycotina</taxon>
        <taxon>Dacrymycetes</taxon>
        <taxon>Dacrymycetales</taxon>
        <taxon>Dacrymycetaceae</taxon>
        <taxon>Calocera</taxon>
    </lineage>
</organism>
<evidence type="ECO:0000313" key="5">
    <source>
        <dbReference type="Proteomes" id="UP000076842"/>
    </source>
</evidence>
<name>A0A165IMI1_9BASI</name>
<dbReference type="OrthoDB" id="20729at2759"/>
<dbReference type="AlphaFoldDB" id="A0A165IMI1"/>
<gene>
    <name evidence="4" type="ORF">CALCODRAFT_84489</name>
</gene>
<dbReference type="Proteomes" id="UP000076842">
    <property type="component" value="Unassembled WGS sequence"/>
</dbReference>
<dbReference type="InterPro" id="IPR051767">
    <property type="entry name" value="Nucleoporin_NUP42"/>
</dbReference>
<evidence type="ECO:0000256" key="3">
    <source>
        <dbReference type="SAM" id="MobiDB-lite"/>
    </source>
</evidence>
<feature type="compositionally biased region" description="Polar residues" evidence="3">
    <location>
        <begin position="318"/>
        <end position="341"/>
    </location>
</feature>
<dbReference type="PANTHER" id="PTHR46527:SF1">
    <property type="entry name" value="NUCLEOPORIN NUP42"/>
    <property type="match status" value="1"/>
</dbReference>
<feature type="compositionally biased region" description="Polar residues" evidence="3">
    <location>
        <begin position="13"/>
        <end position="50"/>
    </location>
</feature>
<feature type="compositionally biased region" description="Polar residues" evidence="3">
    <location>
        <begin position="253"/>
        <end position="308"/>
    </location>
</feature>
<proteinExistence type="predicted"/>
<feature type="compositionally biased region" description="Low complexity" evidence="3">
    <location>
        <begin position="402"/>
        <end position="422"/>
    </location>
</feature>
<feature type="compositionally biased region" description="Low complexity" evidence="3">
    <location>
        <begin position="219"/>
        <end position="236"/>
    </location>
</feature>
<dbReference type="EMBL" id="KV423928">
    <property type="protein sequence ID" value="KZT60769.1"/>
    <property type="molecule type" value="Genomic_DNA"/>
</dbReference>
<feature type="compositionally biased region" description="Low complexity" evidence="3">
    <location>
        <begin position="353"/>
        <end position="384"/>
    </location>
</feature>
<feature type="compositionally biased region" description="Low complexity" evidence="3">
    <location>
        <begin position="174"/>
        <end position="194"/>
    </location>
</feature>
<keyword evidence="2" id="KW-0539">Nucleus</keyword>
<feature type="region of interest" description="Disordered" evidence="3">
    <location>
        <begin position="1"/>
        <end position="68"/>
    </location>
</feature>